<dbReference type="EMBL" id="JANKBY010000209">
    <property type="protein sequence ID" value="MCR1823902.1"/>
    <property type="molecule type" value="Genomic_DNA"/>
</dbReference>
<evidence type="ECO:0000313" key="1">
    <source>
        <dbReference type="EMBL" id="MCR1823902.1"/>
    </source>
</evidence>
<organism evidence="1 2">
    <name type="scientific">Terrisporobacter muris</name>
    <dbReference type="NCBI Taxonomy" id="2963284"/>
    <lineage>
        <taxon>Bacteria</taxon>
        <taxon>Bacillati</taxon>
        <taxon>Bacillota</taxon>
        <taxon>Clostridia</taxon>
        <taxon>Peptostreptococcales</taxon>
        <taxon>Peptostreptococcaceae</taxon>
        <taxon>Terrisporobacter</taxon>
    </lineage>
</organism>
<keyword evidence="2" id="KW-1185">Reference proteome</keyword>
<name>A0A9X2MDL8_9FIRM</name>
<protein>
    <submittedName>
        <fullName evidence="1">Uncharacterized protein</fullName>
    </submittedName>
</protein>
<gene>
    <name evidence="1" type="ORF">NSA58_14015</name>
</gene>
<reference evidence="1" key="1">
    <citation type="submission" date="2022-07" db="EMBL/GenBank/DDBJ databases">
        <title>Enhanced cultured diversity of the mouse gut microbiota enables custom-made synthetic communities.</title>
        <authorList>
            <person name="Afrizal A."/>
        </authorList>
    </citation>
    <scope>NUCLEOTIDE SEQUENCE</scope>
    <source>
        <strain evidence="1">DSM 29186</strain>
    </source>
</reference>
<dbReference type="RefSeq" id="WP_257560593.1">
    <property type="nucleotide sequence ID" value="NZ_JANKBY010000209.1"/>
</dbReference>
<dbReference type="Proteomes" id="UP001140817">
    <property type="component" value="Unassembled WGS sequence"/>
</dbReference>
<accession>A0A9X2MDL8</accession>
<evidence type="ECO:0000313" key="2">
    <source>
        <dbReference type="Proteomes" id="UP001140817"/>
    </source>
</evidence>
<dbReference type="AlphaFoldDB" id="A0A9X2MDL8"/>
<comment type="caution">
    <text evidence="1">The sequence shown here is derived from an EMBL/GenBank/DDBJ whole genome shotgun (WGS) entry which is preliminary data.</text>
</comment>
<sequence>MIDNKLEQIKQYMINNKENQGCYENVCSKEQIERIDNYELNLINDIVNLHERICWLISLDNLINFEINKIKNESKGKDLIDDYINGLDNRKNEVIKIVKRLIPKYVDEVKFIRVY</sequence>
<proteinExistence type="predicted"/>